<protein>
    <submittedName>
        <fullName evidence="1">Putative secreted protein</fullName>
    </submittedName>
</protein>
<name>A0A6B0U4F4_IXORI</name>
<organism evidence="1">
    <name type="scientific">Ixodes ricinus</name>
    <name type="common">Common tick</name>
    <name type="synonym">Acarus ricinus</name>
    <dbReference type="NCBI Taxonomy" id="34613"/>
    <lineage>
        <taxon>Eukaryota</taxon>
        <taxon>Metazoa</taxon>
        <taxon>Ecdysozoa</taxon>
        <taxon>Arthropoda</taxon>
        <taxon>Chelicerata</taxon>
        <taxon>Arachnida</taxon>
        <taxon>Acari</taxon>
        <taxon>Parasitiformes</taxon>
        <taxon>Ixodida</taxon>
        <taxon>Ixodoidea</taxon>
        <taxon>Ixodidae</taxon>
        <taxon>Ixodinae</taxon>
        <taxon>Ixodes</taxon>
    </lineage>
</organism>
<dbReference type="AlphaFoldDB" id="A0A6B0U4F4"/>
<accession>A0A6B0U4F4</accession>
<sequence>MFLSKNVAVLICFYHHEIVLVTAEGHIKREHTHLKPNFGMGRMLMLTELQGQERKQDNHSSLKSWCCVLLYLSFHS</sequence>
<reference evidence="1" key="1">
    <citation type="submission" date="2019-12" db="EMBL/GenBank/DDBJ databases">
        <title>An insight into the sialome of adult female Ixodes ricinus ticks feeding for 6 days.</title>
        <authorList>
            <person name="Perner J."/>
            <person name="Ribeiro J.M.C."/>
        </authorList>
    </citation>
    <scope>NUCLEOTIDE SEQUENCE</scope>
    <source>
        <strain evidence="1">Semi-engorged</strain>
        <tissue evidence="1">Salivary glands</tissue>
    </source>
</reference>
<proteinExistence type="predicted"/>
<evidence type="ECO:0000313" key="1">
    <source>
        <dbReference type="EMBL" id="MXU83614.1"/>
    </source>
</evidence>
<dbReference type="EMBL" id="GIFC01001531">
    <property type="protein sequence ID" value="MXU83614.1"/>
    <property type="molecule type" value="Transcribed_RNA"/>
</dbReference>